<gene>
    <name evidence="9" type="ORF">AYO21_02158</name>
</gene>
<keyword evidence="3" id="KW-0285">Flavoprotein</keyword>
<reference evidence="9 10" key="1">
    <citation type="submission" date="2016-03" db="EMBL/GenBank/DDBJ databases">
        <title>Draft genome sequence of the Fonsecaea monophora CBS 269.37.</title>
        <authorList>
            <person name="Bombassaro A."/>
            <person name="Vinicius W.A."/>
            <person name="De Hoog S."/>
            <person name="Sun J."/>
            <person name="Souza E.M."/>
            <person name="Raittz R.T."/>
            <person name="Costa F."/>
            <person name="Leao A.C."/>
            <person name="Tadra-Sfeir M.Z."/>
            <person name="Baura V."/>
            <person name="Balsanelli E."/>
            <person name="Pedrosa F.O."/>
            <person name="Moreno L.F."/>
            <person name="Steffens M.B."/>
            <person name="Xi L."/>
            <person name="Bocca A.L."/>
            <person name="Felipe M.S."/>
            <person name="Teixeira M."/>
            <person name="Telles Filho F.Q."/>
            <person name="Azevedo C.M."/>
            <person name="Gomes R."/>
            <person name="Vicente V.A."/>
        </authorList>
    </citation>
    <scope>NUCLEOTIDE SEQUENCE [LARGE SCALE GENOMIC DNA]</scope>
    <source>
        <strain evidence="9 10">CBS 269.37</strain>
    </source>
</reference>
<dbReference type="InterPro" id="IPR036188">
    <property type="entry name" value="FAD/NAD-bd_sf"/>
</dbReference>
<dbReference type="RefSeq" id="XP_022515524.1">
    <property type="nucleotide sequence ID" value="XM_022652138.1"/>
</dbReference>
<keyword evidence="4" id="KW-0274">FAD</keyword>
<evidence type="ECO:0000313" key="9">
    <source>
        <dbReference type="EMBL" id="OAG43572.1"/>
    </source>
</evidence>
<accession>A0A177FJL6</accession>
<evidence type="ECO:0000256" key="6">
    <source>
        <dbReference type="ARBA" id="ARBA00023002"/>
    </source>
</evidence>
<feature type="compositionally biased region" description="Polar residues" evidence="8">
    <location>
        <begin position="214"/>
        <end position="230"/>
    </location>
</feature>
<dbReference type="PANTHER" id="PTHR43098">
    <property type="entry name" value="L-ORNITHINE N(5)-MONOOXYGENASE-RELATED"/>
    <property type="match status" value="1"/>
</dbReference>
<keyword evidence="6" id="KW-0560">Oxidoreductase</keyword>
<dbReference type="GO" id="GO:0004497">
    <property type="term" value="F:monooxygenase activity"/>
    <property type="evidence" value="ECO:0007669"/>
    <property type="project" value="UniProtKB-KW"/>
</dbReference>
<evidence type="ECO:0000256" key="3">
    <source>
        <dbReference type="ARBA" id="ARBA00022630"/>
    </source>
</evidence>
<evidence type="ECO:0000256" key="4">
    <source>
        <dbReference type="ARBA" id="ARBA00022827"/>
    </source>
</evidence>
<evidence type="ECO:0000256" key="5">
    <source>
        <dbReference type="ARBA" id="ARBA00022857"/>
    </source>
</evidence>
<evidence type="ECO:0000256" key="7">
    <source>
        <dbReference type="ARBA" id="ARBA00023033"/>
    </source>
</evidence>
<dbReference type="GeneID" id="34597334"/>
<dbReference type="AlphaFoldDB" id="A0A177FJL6"/>
<organism evidence="9 10">
    <name type="scientific">Fonsecaea monophora</name>
    <dbReference type="NCBI Taxonomy" id="254056"/>
    <lineage>
        <taxon>Eukaryota</taxon>
        <taxon>Fungi</taxon>
        <taxon>Dikarya</taxon>
        <taxon>Ascomycota</taxon>
        <taxon>Pezizomycotina</taxon>
        <taxon>Eurotiomycetes</taxon>
        <taxon>Chaetothyriomycetidae</taxon>
        <taxon>Chaetothyriales</taxon>
        <taxon>Herpotrichiellaceae</taxon>
        <taxon>Fonsecaea</taxon>
    </lineage>
</organism>
<feature type="region of interest" description="Disordered" evidence="8">
    <location>
        <begin position="203"/>
        <end position="230"/>
    </location>
</feature>
<name>A0A177FJL6_9EURO</name>
<dbReference type="InterPro" id="IPR050775">
    <property type="entry name" value="FAD-binding_Monooxygenases"/>
</dbReference>
<evidence type="ECO:0000256" key="8">
    <source>
        <dbReference type="SAM" id="MobiDB-lite"/>
    </source>
</evidence>
<dbReference type="OrthoDB" id="66881at2759"/>
<comment type="similarity">
    <text evidence="2">Belongs to the FAD-binding monooxygenase family.</text>
</comment>
<sequence length="230" mass="26153">MTLREVNGVTNGSAADKLGLKAKIFEQGNEIGGVWHWNRYPGAKVDSESPLYMFHIPELWNKFKYKERFPDAKELRRYLNYASNTLDLKKDTYFHSKVIHAQFDKATGRWTVNTNAGHTTTAKYLVMCVGLLHIPGTGDFKGAMYHSPNWPEGDSEVAKEADHLDVYIRKISLCLPMHQRENREDKHLRHKAYYHSFFAASKKPRVGSPVQGPNAASSTSLPRNVKSTES</sequence>
<proteinExistence type="inferred from homology"/>
<dbReference type="EMBL" id="LVKK01000009">
    <property type="protein sequence ID" value="OAG43572.1"/>
    <property type="molecule type" value="Genomic_DNA"/>
</dbReference>
<dbReference type="Proteomes" id="UP000077002">
    <property type="component" value="Unassembled WGS sequence"/>
</dbReference>
<keyword evidence="10" id="KW-1185">Reference proteome</keyword>
<comment type="cofactor">
    <cofactor evidence="1">
        <name>FAD</name>
        <dbReference type="ChEBI" id="CHEBI:57692"/>
    </cofactor>
</comment>
<protein>
    <submittedName>
        <fullName evidence="9">Threonine synthase</fullName>
    </submittedName>
</protein>
<dbReference type="PANTHER" id="PTHR43098:SF3">
    <property type="entry name" value="L-ORNITHINE N(5)-MONOOXYGENASE-RELATED"/>
    <property type="match status" value="1"/>
</dbReference>
<keyword evidence="5" id="KW-0521">NADP</keyword>
<evidence type="ECO:0000313" key="10">
    <source>
        <dbReference type="Proteomes" id="UP000077002"/>
    </source>
</evidence>
<dbReference type="SUPFAM" id="SSF51905">
    <property type="entry name" value="FAD/NAD(P)-binding domain"/>
    <property type="match status" value="1"/>
</dbReference>
<comment type="caution">
    <text evidence="9">The sequence shown here is derived from an EMBL/GenBank/DDBJ whole genome shotgun (WGS) entry which is preliminary data.</text>
</comment>
<keyword evidence="7" id="KW-0503">Monooxygenase</keyword>
<evidence type="ECO:0000256" key="2">
    <source>
        <dbReference type="ARBA" id="ARBA00010139"/>
    </source>
</evidence>
<dbReference type="Gene3D" id="3.50.50.60">
    <property type="entry name" value="FAD/NAD(P)-binding domain"/>
    <property type="match status" value="1"/>
</dbReference>
<evidence type="ECO:0000256" key="1">
    <source>
        <dbReference type="ARBA" id="ARBA00001974"/>
    </source>
</evidence>